<evidence type="ECO:0000256" key="4">
    <source>
        <dbReference type="ARBA" id="ARBA00023163"/>
    </source>
</evidence>
<evidence type="ECO:0000256" key="7">
    <source>
        <dbReference type="SAM" id="MobiDB-lite"/>
    </source>
</evidence>
<evidence type="ECO:0000256" key="5">
    <source>
        <dbReference type="ARBA" id="ARBA00023242"/>
    </source>
</evidence>
<keyword evidence="4 6" id="KW-0804">Transcription</keyword>
<gene>
    <name evidence="9" type="ORF">ACH5RR_019060</name>
</gene>
<dbReference type="PROSITE" id="PS51754">
    <property type="entry name" value="OVATE"/>
    <property type="match status" value="1"/>
</dbReference>
<dbReference type="NCBIfam" id="TIGR01568">
    <property type="entry name" value="A_thal_3678"/>
    <property type="match status" value="1"/>
</dbReference>
<dbReference type="GO" id="GO:0005634">
    <property type="term" value="C:nucleus"/>
    <property type="evidence" value="ECO:0007669"/>
    <property type="project" value="UniProtKB-SubCell"/>
</dbReference>
<dbReference type="Proteomes" id="UP001630127">
    <property type="component" value="Unassembled WGS sequence"/>
</dbReference>
<keyword evidence="2 6" id="KW-0678">Repressor</keyword>
<dbReference type="InterPro" id="IPR006458">
    <property type="entry name" value="Ovate_C"/>
</dbReference>
<evidence type="ECO:0000256" key="2">
    <source>
        <dbReference type="ARBA" id="ARBA00022491"/>
    </source>
</evidence>
<dbReference type="EMBL" id="JBJUIK010000008">
    <property type="protein sequence ID" value="KAL3520911.1"/>
    <property type="molecule type" value="Genomic_DNA"/>
</dbReference>
<dbReference type="Pfam" id="PF04844">
    <property type="entry name" value="Ovate"/>
    <property type="match status" value="1"/>
</dbReference>
<feature type="domain" description="OVATE" evidence="8">
    <location>
        <begin position="150"/>
        <end position="209"/>
    </location>
</feature>
<evidence type="ECO:0000256" key="1">
    <source>
        <dbReference type="ARBA" id="ARBA00004123"/>
    </source>
</evidence>
<feature type="compositionally biased region" description="Low complexity" evidence="7">
    <location>
        <begin position="71"/>
        <end position="86"/>
    </location>
</feature>
<dbReference type="PANTHER" id="PTHR33057">
    <property type="entry name" value="TRANSCRIPTION REPRESSOR OFP7-RELATED"/>
    <property type="match status" value="1"/>
</dbReference>
<evidence type="ECO:0000256" key="3">
    <source>
        <dbReference type="ARBA" id="ARBA00023015"/>
    </source>
</evidence>
<comment type="subcellular location">
    <subcellularLocation>
        <location evidence="1 6">Nucleus</location>
    </subcellularLocation>
</comment>
<dbReference type="AlphaFoldDB" id="A0ABD2ZN95"/>
<feature type="compositionally biased region" description="Basic and acidic residues" evidence="7">
    <location>
        <begin position="251"/>
        <end position="260"/>
    </location>
</feature>
<comment type="function">
    <text evidence="6">Transcriptional repressor that regulates multiple aspects of plant growth and development.</text>
</comment>
<dbReference type="PANTHER" id="PTHR33057:SF26">
    <property type="entry name" value="TRANSCRIPTION REPRESSOR OFP13"/>
    <property type="match status" value="1"/>
</dbReference>
<evidence type="ECO:0000259" key="8">
    <source>
        <dbReference type="PROSITE" id="PS51754"/>
    </source>
</evidence>
<protein>
    <recommendedName>
        <fullName evidence="6">Transcription repressor</fullName>
    </recommendedName>
    <alternativeName>
        <fullName evidence="6">Ovate family protein</fullName>
    </alternativeName>
</protein>
<keyword evidence="10" id="KW-1185">Reference proteome</keyword>
<dbReference type="GO" id="GO:0045892">
    <property type="term" value="P:negative regulation of DNA-templated transcription"/>
    <property type="evidence" value="ECO:0007669"/>
    <property type="project" value="UniProtKB-UniRule"/>
</dbReference>
<keyword evidence="3 6" id="KW-0805">Transcription regulation</keyword>
<dbReference type="InterPro" id="IPR038933">
    <property type="entry name" value="Ovate"/>
</dbReference>
<comment type="caution">
    <text evidence="9">The sequence shown here is derived from an EMBL/GenBank/DDBJ whole genome shotgun (WGS) entry which is preliminary data.</text>
</comment>
<feature type="compositionally biased region" description="Low complexity" evidence="7">
    <location>
        <begin position="233"/>
        <end position="249"/>
    </location>
</feature>
<evidence type="ECO:0000313" key="9">
    <source>
        <dbReference type="EMBL" id="KAL3520911.1"/>
    </source>
</evidence>
<name>A0ABD2ZN95_9GENT</name>
<evidence type="ECO:0000256" key="6">
    <source>
        <dbReference type="RuleBase" id="RU367028"/>
    </source>
</evidence>
<feature type="region of interest" description="Disordered" evidence="7">
    <location>
        <begin position="233"/>
        <end position="260"/>
    </location>
</feature>
<feature type="compositionally biased region" description="Basic residues" evidence="7">
    <location>
        <begin position="16"/>
        <end position="26"/>
    </location>
</feature>
<accession>A0ABD2ZN95</accession>
<sequence length="260" mass="29140">MKLIPSIFKNKEPTTKHHHHDHHPLRQKWPSCKQPKTLSFRAGDDIFKTVNSVYFDPLDIGILSTQETQDSWFTNSSSESASFSTESDQDRHSGEESLEMIVRGVRSERLFFEPGGTSSMIKEEEAASEDLQKKSCCENFPVPLKESVVLAMESEDPYLDFKKSMEEMVETNGLKDWESLEELLGWYLKMNGKVNHGFIVGAFVDLLIGLAASSSNSNNVSCSDNDHDSSFLSASSSFSSLTSSPLSPFGQKEKKEICHL</sequence>
<feature type="region of interest" description="Disordered" evidence="7">
    <location>
        <begin position="71"/>
        <end position="94"/>
    </location>
</feature>
<evidence type="ECO:0000313" key="10">
    <source>
        <dbReference type="Proteomes" id="UP001630127"/>
    </source>
</evidence>
<proteinExistence type="predicted"/>
<reference evidence="9 10" key="1">
    <citation type="submission" date="2024-11" db="EMBL/GenBank/DDBJ databases">
        <title>A near-complete genome assembly of Cinchona calisaya.</title>
        <authorList>
            <person name="Lian D.C."/>
            <person name="Zhao X.W."/>
            <person name="Wei L."/>
        </authorList>
    </citation>
    <scope>NUCLEOTIDE SEQUENCE [LARGE SCALE GENOMIC DNA]</scope>
    <source>
        <tissue evidence="9">Nenye</tissue>
    </source>
</reference>
<keyword evidence="5 6" id="KW-0539">Nucleus</keyword>
<feature type="region of interest" description="Disordered" evidence="7">
    <location>
        <begin position="9"/>
        <end position="30"/>
    </location>
</feature>
<organism evidence="9 10">
    <name type="scientific">Cinchona calisaya</name>
    <dbReference type="NCBI Taxonomy" id="153742"/>
    <lineage>
        <taxon>Eukaryota</taxon>
        <taxon>Viridiplantae</taxon>
        <taxon>Streptophyta</taxon>
        <taxon>Embryophyta</taxon>
        <taxon>Tracheophyta</taxon>
        <taxon>Spermatophyta</taxon>
        <taxon>Magnoliopsida</taxon>
        <taxon>eudicotyledons</taxon>
        <taxon>Gunneridae</taxon>
        <taxon>Pentapetalae</taxon>
        <taxon>asterids</taxon>
        <taxon>lamiids</taxon>
        <taxon>Gentianales</taxon>
        <taxon>Rubiaceae</taxon>
        <taxon>Cinchonoideae</taxon>
        <taxon>Cinchoneae</taxon>
        <taxon>Cinchona</taxon>
    </lineage>
</organism>